<protein>
    <submittedName>
        <fullName evidence="3">Methylcrotonoyl-CoA carboxylase</fullName>
    </submittedName>
</protein>
<dbReference type="PANTHER" id="PTHR22855">
    <property type="entry name" value="ACETYL, PROPIONYL, PYRUVATE, AND GLUTACONYL CARBOXYLASE-RELATED"/>
    <property type="match status" value="1"/>
</dbReference>
<feature type="domain" description="CoA carboxyltransferase C-terminal" evidence="2">
    <location>
        <begin position="278"/>
        <end position="523"/>
    </location>
</feature>
<accession>A0A9J6PNQ0</accession>
<evidence type="ECO:0000259" key="1">
    <source>
        <dbReference type="PROSITE" id="PS50980"/>
    </source>
</evidence>
<dbReference type="InterPro" id="IPR045190">
    <property type="entry name" value="MCCB/AccD1-like"/>
</dbReference>
<organism evidence="3 4">
    <name type="scientific">Futiania mangrovi</name>
    <dbReference type="NCBI Taxonomy" id="2959716"/>
    <lineage>
        <taxon>Bacteria</taxon>
        <taxon>Pseudomonadati</taxon>
        <taxon>Pseudomonadota</taxon>
        <taxon>Alphaproteobacteria</taxon>
        <taxon>Futianiales</taxon>
        <taxon>Futianiaceae</taxon>
        <taxon>Futiania</taxon>
    </lineage>
</organism>
<dbReference type="FunFam" id="3.90.226.10:FF:000004">
    <property type="entry name" value="Methylcrotonoyl-CoA carboxylase beta chain"/>
    <property type="match status" value="1"/>
</dbReference>
<dbReference type="SUPFAM" id="SSF52096">
    <property type="entry name" value="ClpP/crotonase"/>
    <property type="match status" value="2"/>
</dbReference>
<dbReference type="InterPro" id="IPR011763">
    <property type="entry name" value="COA_CT_C"/>
</dbReference>
<dbReference type="PROSITE" id="PS50980">
    <property type="entry name" value="COA_CT_NTER"/>
    <property type="match status" value="1"/>
</dbReference>
<evidence type="ECO:0000259" key="2">
    <source>
        <dbReference type="PROSITE" id="PS50989"/>
    </source>
</evidence>
<dbReference type="Pfam" id="PF01039">
    <property type="entry name" value="Carboxyl_trans"/>
    <property type="match status" value="1"/>
</dbReference>
<dbReference type="AlphaFoldDB" id="A0A9J6PNQ0"/>
<dbReference type="InterPro" id="IPR034733">
    <property type="entry name" value="AcCoA_carboxyl_beta"/>
</dbReference>
<dbReference type="Proteomes" id="UP001055804">
    <property type="component" value="Unassembled WGS sequence"/>
</dbReference>
<evidence type="ECO:0000313" key="4">
    <source>
        <dbReference type="Proteomes" id="UP001055804"/>
    </source>
</evidence>
<keyword evidence="4" id="KW-1185">Reference proteome</keyword>
<dbReference type="GO" id="GO:0006552">
    <property type="term" value="P:L-leucine catabolic process"/>
    <property type="evidence" value="ECO:0007669"/>
    <property type="project" value="TreeGrafter"/>
</dbReference>
<proteinExistence type="predicted"/>
<dbReference type="PROSITE" id="PS50989">
    <property type="entry name" value="COA_CT_CTER"/>
    <property type="match status" value="1"/>
</dbReference>
<dbReference type="EMBL" id="JAMZFT010000004">
    <property type="protein sequence ID" value="MCP1337706.1"/>
    <property type="molecule type" value="Genomic_DNA"/>
</dbReference>
<dbReference type="Gene3D" id="3.90.226.10">
    <property type="entry name" value="2-enoyl-CoA Hydratase, Chain A, domain 1"/>
    <property type="match status" value="2"/>
</dbReference>
<gene>
    <name evidence="3" type="ORF">NJQ99_14890</name>
</gene>
<dbReference type="GO" id="GO:0004485">
    <property type="term" value="F:methylcrotonoyl-CoA carboxylase activity"/>
    <property type="evidence" value="ECO:0007669"/>
    <property type="project" value="TreeGrafter"/>
</dbReference>
<dbReference type="InterPro" id="IPR029045">
    <property type="entry name" value="ClpP/crotonase-like_dom_sf"/>
</dbReference>
<feature type="domain" description="CoA carboxyltransferase N-terminal" evidence="1">
    <location>
        <begin position="18"/>
        <end position="278"/>
    </location>
</feature>
<dbReference type="PANTHER" id="PTHR22855:SF13">
    <property type="entry name" value="METHYLCROTONOYL-COA CARBOXYLASE BETA CHAIN, MITOCHONDRIAL"/>
    <property type="match status" value="1"/>
</dbReference>
<reference evidence="3" key="1">
    <citation type="submission" date="2022-06" db="EMBL/GenBank/DDBJ databases">
        <title>Isolation and Genomics of Futiania mangrovii gen. nov., sp. nov., a Rare and Metabolically-versatile member in the Class Alphaproteobacteria.</title>
        <authorList>
            <person name="Liu L."/>
            <person name="Huang W.-C."/>
            <person name="Pan J."/>
            <person name="Li J."/>
            <person name="Huang Y."/>
            <person name="Du H."/>
            <person name="Liu Y."/>
            <person name="Li M."/>
        </authorList>
    </citation>
    <scope>NUCLEOTIDE SEQUENCE</scope>
    <source>
        <strain evidence="3">FT118</strain>
    </source>
</reference>
<sequence>MRKIQSMISPSGADFRRNAAHNRELVRIFREKQEAARHIRPQRDLDRLARQGKMRPRERLEKLLDPGTPFLELSSLAANMSYGGESPSASCITGIGVISGREVMIHADDPTVKGGAWYPLTVKKIVRCLDIAIENRLPVVHLCDSAGGFLQLQADLFPDKYMGGRVFRNQSILSKLGCKQLALVFGHCTAGGAYIPGLSDYNVIVRGTGAVFLGGPPLVRAATGEEVTVEELGGADMHTTVSGTCDYAASSEDEAILIGREIVAQWERPKKWDIQRETPEDPAYDPEELYGIVPDDIKTQFDMREVIARIVDGSRFHEYQPDYGTTLVCGYAHIWGFKVGILANNGVLFNDSSLKGAHFMELCNQNNTPLVFLQNITGYMVGRAYERAGITKDGAKMIMAQSCSHVPKFTVMCNGSFGAGNYGMCGRAFDGRLLFAWPNHQIGVMGGDQAANTLAEVKVNQMRRNGGEVDQAVVDALWAQTRAAYQEQLSAYYSTSNLWDDGILDPVDTRNALGVAISAALNAPPVDPGYGVFRF</sequence>
<comment type="caution">
    <text evidence="3">The sequence shown here is derived from an EMBL/GenBank/DDBJ whole genome shotgun (WGS) entry which is preliminary data.</text>
</comment>
<dbReference type="GO" id="GO:1905202">
    <property type="term" value="C:methylcrotonoyl-CoA carboxylase complex"/>
    <property type="evidence" value="ECO:0007669"/>
    <property type="project" value="TreeGrafter"/>
</dbReference>
<dbReference type="RefSeq" id="WP_269333675.1">
    <property type="nucleotide sequence ID" value="NZ_JAMZFT010000004.1"/>
</dbReference>
<evidence type="ECO:0000313" key="3">
    <source>
        <dbReference type="EMBL" id="MCP1337706.1"/>
    </source>
</evidence>
<dbReference type="InterPro" id="IPR011762">
    <property type="entry name" value="COA_CT_N"/>
</dbReference>
<name>A0A9J6PNQ0_9PROT</name>
<dbReference type="FunFam" id="3.90.226.10:FF:000030">
    <property type="entry name" value="Acetyl-CoA carboxylase carboxyltransferase subunit"/>
    <property type="match status" value="1"/>
</dbReference>